<gene>
    <name evidence="10" type="ORF">F8388_020909</name>
</gene>
<feature type="chain" id="PRO_5029721902" description="C2H2-type domain-containing protein" evidence="8">
    <location>
        <begin position="25"/>
        <end position="688"/>
    </location>
</feature>
<dbReference type="InterPro" id="IPR036236">
    <property type="entry name" value="Znf_C2H2_sf"/>
</dbReference>
<keyword evidence="3 6" id="KW-0863">Zinc-finger</keyword>
<dbReference type="PROSITE" id="PS50157">
    <property type="entry name" value="ZINC_FINGER_C2H2_2"/>
    <property type="match status" value="1"/>
</dbReference>
<dbReference type="Proteomes" id="UP000525078">
    <property type="component" value="Unassembled WGS sequence"/>
</dbReference>
<evidence type="ECO:0000256" key="8">
    <source>
        <dbReference type="SAM" id="SignalP"/>
    </source>
</evidence>
<evidence type="ECO:0000256" key="2">
    <source>
        <dbReference type="ARBA" id="ARBA00022723"/>
    </source>
</evidence>
<dbReference type="GO" id="GO:0005634">
    <property type="term" value="C:nucleus"/>
    <property type="evidence" value="ECO:0007669"/>
    <property type="project" value="UniProtKB-SubCell"/>
</dbReference>
<evidence type="ECO:0000256" key="6">
    <source>
        <dbReference type="PROSITE-ProRule" id="PRU00042"/>
    </source>
</evidence>
<sequence length="688" mass="77794">MSALEQFLLLGILLLVELPSSTWDGDIVSRVSGGTDMSTHPLLVLNSLYDERRKSIASSRLKGSGGTRDPHLVGVERHRRVSENLVSLGRRNLVGSARPLSREGGMTWNGQREPYLTRLPHSHASSLISFLSFCYEVDILPCMSLFKSVETKVDVWWQPWIPWLDYDQFRELMESIRSKAPSLRSVADLMYRSTIKWNVGYLRYLFGSDVGNKIGMIQINLNASSDFLIWKDSLVGNFSVKGAYWVDQKERFGEKDELWRWIWNSKVHPRMSLLLWRVCSNVLPTGDKFLSMEANTCPMCHTAPESAIHLFTKCSLAMALWFSSPWPIRIERVSGANMQEVIRNLCSSVDSSLRPKFINCISVILDCIWNTRNKVYHTRDYVPNVHLIRGEICSRVAELHQVVEENMSQSSNHEGELLPRISTNTSIMVDDSFKEGTYGCGMFMERFDLSSEDKMKAIMPSVLDNSEEQSPCSLDLKLSIEKWFFAGSHGGASNARSSSRELNLLNSFLPNQEEKETSDDEKLPIGKTIFPCNYCKRVFKTSQALGGHQNAHRQERLNEKRRRWIEAHGPYGPHRYSPYNSVTTFPGFYGFYNNRSFALANIPNNNNNSYSSLPAGPTTEYPFFGTHNFGSGRGIDHIGSGAWSRQPFGSNPRRVPSPNSGGDFGVMNNLNNASGPNSSENDDLSLQL</sequence>
<feature type="region of interest" description="Disordered" evidence="7">
    <location>
        <begin position="640"/>
        <end position="688"/>
    </location>
</feature>
<keyword evidence="4" id="KW-0862">Zinc</keyword>
<dbReference type="PANTHER" id="PTHR47287:SF9">
    <property type="entry name" value="ZINC FINGER PROTEIN 4-LIKE"/>
    <property type="match status" value="1"/>
</dbReference>
<dbReference type="PANTHER" id="PTHR47287">
    <property type="entry name" value="C2H2 AND C2HC ZINC FINGERS SUPERFAMILY PROTEIN"/>
    <property type="match status" value="1"/>
</dbReference>
<feature type="compositionally biased region" description="Polar residues" evidence="7">
    <location>
        <begin position="668"/>
        <end position="688"/>
    </location>
</feature>
<keyword evidence="2" id="KW-0479">Metal-binding</keyword>
<evidence type="ECO:0000256" key="3">
    <source>
        <dbReference type="ARBA" id="ARBA00022771"/>
    </source>
</evidence>
<evidence type="ECO:0000256" key="7">
    <source>
        <dbReference type="SAM" id="MobiDB-lite"/>
    </source>
</evidence>
<reference evidence="10 11" key="1">
    <citation type="journal article" date="2020" name="bioRxiv">
        <title>Sequence and annotation of 42 cannabis genomes reveals extensive copy number variation in cannabinoid synthesis and pathogen resistance genes.</title>
        <authorList>
            <person name="Mckernan K.J."/>
            <person name="Helbert Y."/>
            <person name="Kane L.T."/>
            <person name="Ebling H."/>
            <person name="Zhang L."/>
            <person name="Liu B."/>
            <person name="Eaton Z."/>
            <person name="Mclaughlin S."/>
            <person name="Kingan S."/>
            <person name="Baybayan P."/>
            <person name="Concepcion G."/>
            <person name="Jordan M."/>
            <person name="Riva A."/>
            <person name="Barbazuk W."/>
            <person name="Harkins T."/>
        </authorList>
    </citation>
    <scope>NUCLEOTIDE SEQUENCE [LARGE SCALE GENOMIC DNA]</scope>
    <source>
        <strain evidence="11">cv. Jamaican Lion 4</strain>
        <tissue evidence="10">Leaf</tissue>
    </source>
</reference>
<comment type="subcellular location">
    <subcellularLocation>
        <location evidence="1">Nucleus</location>
    </subcellularLocation>
</comment>
<feature type="domain" description="C2H2-type" evidence="9">
    <location>
        <begin position="530"/>
        <end position="557"/>
    </location>
</feature>
<dbReference type="EMBL" id="JAATIP010000113">
    <property type="protein sequence ID" value="KAF4371182.1"/>
    <property type="molecule type" value="Genomic_DNA"/>
</dbReference>
<dbReference type="InterPro" id="IPR044246">
    <property type="entry name" value="ZFP3-like"/>
</dbReference>
<protein>
    <recommendedName>
        <fullName evidence="9">C2H2-type domain-containing protein</fullName>
    </recommendedName>
</protein>
<keyword evidence="8" id="KW-0732">Signal</keyword>
<accession>A0A7J6FKE8</accession>
<dbReference type="Gene3D" id="3.30.160.60">
    <property type="entry name" value="Classic Zinc Finger"/>
    <property type="match status" value="1"/>
</dbReference>
<name>A0A7J6FKE8_CANSA</name>
<dbReference type="SUPFAM" id="SSF57667">
    <property type="entry name" value="beta-beta-alpha zinc fingers"/>
    <property type="match status" value="1"/>
</dbReference>
<dbReference type="Pfam" id="PF13966">
    <property type="entry name" value="zf-RVT"/>
    <property type="match status" value="1"/>
</dbReference>
<dbReference type="GO" id="GO:0009788">
    <property type="term" value="P:negative regulation of abscisic acid-activated signaling pathway"/>
    <property type="evidence" value="ECO:0007669"/>
    <property type="project" value="InterPro"/>
</dbReference>
<dbReference type="InterPro" id="IPR013087">
    <property type="entry name" value="Znf_C2H2_type"/>
</dbReference>
<evidence type="ECO:0000313" key="11">
    <source>
        <dbReference type="Proteomes" id="UP000525078"/>
    </source>
</evidence>
<proteinExistence type="predicted"/>
<dbReference type="GO" id="GO:0008270">
    <property type="term" value="F:zinc ion binding"/>
    <property type="evidence" value="ECO:0007669"/>
    <property type="project" value="UniProtKB-KW"/>
</dbReference>
<dbReference type="InterPro" id="IPR026960">
    <property type="entry name" value="RVT-Znf"/>
</dbReference>
<dbReference type="PROSITE" id="PS00028">
    <property type="entry name" value="ZINC_FINGER_C2H2_1"/>
    <property type="match status" value="1"/>
</dbReference>
<evidence type="ECO:0000256" key="4">
    <source>
        <dbReference type="ARBA" id="ARBA00022833"/>
    </source>
</evidence>
<evidence type="ECO:0000256" key="5">
    <source>
        <dbReference type="ARBA" id="ARBA00023242"/>
    </source>
</evidence>
<dbReference type="Pfam" id="PF13912">
    <property type="entry name" value="zf-C2H2_6"/>
    <property type="match status" value="1"/>
</dbReference>
<keyword evidence="5" id="KW-0539">Nucleus</keyword>
<organism evidence="10 11">
    <name type="scientific">Cannabis sativa</name>
    <name type="common">Hemp</name>
    <name type="synonym">Marijuana</name>
    <dbReference type="NCBI Taxonomy" id="3483"/>
    <lineage>
        <taxon>Eukaryota</taxon>
        <taxon>Viridiplantae</taxon>
        <taxon>Streptophyta</taxon>
        <taxon>Embryophyta</taxon>
        <taxon>Tracheophyta</taxon>
        <taxon>Spermatophyta</taxon>
        <taxon>Magnoliopsida</taxon>
        <taxon>eudicotyledons</taxon>
        <taxon>Gunneridae</taxon>
        <taxon>Pentapetalae</taxon>
        <taxon>rosids</taxon>
        <taxon>fabids</taxon>
        <taxon>Rosales</taxon>
        <taxon>Cannabaceae</taxon>
        <taxon>Cannabis</taxon>
    </lineage>
</organism>
<evidence type="ECO:0000313" key="10">
    <source>
        <dbReference type="EMBL" id="KAF4371182.1"/>
    </source>
</evidence>
<dbReference type="AlphaFoldDB" id="A0A7J6FKE8"/>
<comment type="caution">
    <text evidence="10">The sequence shown here is derived from an EMBL/GenBank/DDBJ whole genome shotgun (WGS) entry which is preliminary data.</text>
</comment>
<evidence type="ECO:0000256" key="1">
    <source>
        <dbReference type="ARBA" id="ARBA00004123"/>
    </source>
</evidence>
<feature type="signal peptide" evidence="8">
    <location>
        <begin position="1"/>
        <end position="24"/>
    </location>
</feature>
<evidence type="ECO:0000259" key="9">
    <source>
        <dbReference type="PROSITE" id="PS50157"/>
    </source>
</evidence>